<evidence type="ECO:0000256" key="4">
    <source>
        <dbReference type="ARBA" id="ARBA00022737"/>
    </source>
</evidence>
<dbReference type="FunFam" id="1.25.40.10:FF:000395">
    <property type="entry name" value="Pentatricopeptide repeat-containing protein chloroplastic"/>
    <property type="match status" value="1"/>
</dbReference>
<feature type="repeat" description="PPR" evidence="6">
    <location>
        <begin position="86"/>
        <end position="120"/>
    </location>
</feature>
<evidence type="ECO:0000259" key="7">
    <source>
        <dbReference type="Pfam" id="PF14432"/>
    </source>
</evidence>
<protein>
    <submittedName>
        <fullName evidence="9">Pentatricopeptide repeat-containing protein At1g08070, chloroplastic-like</fullName>
    </submittedName>
</protein>
<dbReference type="InterPro" id="IPR011990">
    <property type="entry name" value="TPR-like_helical_dom_sf"/>
</dbReference>
<dbReference type="InterPro" id="IPR046849">
    <property type="entry name" value="E2_motif"/>
</dbReference>
<evidence type="ECO:0000256" key="6">
    <source>
        <dbReference type="PROSITE-ProRule" id="PRU00708"/>
    </source>
</evidence>
<sequence length="696" mass="78391">MAVILPAPAKPLVVPERSILSNPRKLLLEQCKTLRELRQIHGHLIKSGLLFHLPFLAENLLESSALLLPNNLAYALKVFAQIPTPRTQSYNILIRAFILHHAPENALLLFGRMITSSVSPDKFTFSCALKACSRLKSLAHGREIHSLVLKSGFDSVDFVINSLIHMYATCGEVGTARALFDEMPVKGVVTWNAMFAGYFKAGDWMDVVSLFREMLETSAEFDQVTLISVLTACGRLGELSLGEWINHYIEENGLKSNLNLVTCLVDMYAKCERIDKARSLFDEMPFKDVVAWSAMISGYTQLNQCKEALELFHRMQMTNVDPNEVTMVSVLSACAVLGALETGKWVHSYIRRKQMQLTVNLGTALMDFYAKCGCIENSVEVFEKMPVKNSWSWTVLIKGLASNGRGREALKFFSAMQETNEQPSDVTFVCVLSACSHAGLIKEGQLFFDSMSQEYGIQPRIEHYGCMVDILGRSGLLNEAYDFIRRMPIEPNAVIWRTLLSSCKIHKNVEFAEESLKELVKLDPEHSGDYILLSSIYASVGRWEDAVIVRNQMKEKGIKKTPGCSLIEMDGMIHEFFAEDSAHPLSKEIYEKIEEMVSKIKLAGYVPNVAEARLDAEEDEKEVSVSHHSEKLAIAFGLIKSQPGSVIRVSKNLRVCTDCHLATKLISKVYQRDIVVRDRNRFHHFRDGDCSCNDYW</sequence>
<dbReference type="InterPro" id="IPR032867">
    <property type="entry name" value="DYW_dom"/>
</dbReference>
<gene>
    <name evidence="9" type="primary">LOC120260555</name>
</gene>
<dbReference type="Pfam" id="PF14432">
    <property type="entry name" value="DYW_deaminase"/>
    <property type="match status" value="1"/>
</dbReference>
<dbReference type="GO" id="GO:0009507">
    <property type="term" value="C:chloroplast"/>
    <property type="evidence" value="ECO:0007669"/>
    <property type="project" value="UniProtKB-SubCell"/>
</dbReference>
<accession>A0AB40B9M7</accession>
<feature type="domain" description="DYW" evidence="7">
    <location>
        <begin position="604"/>
        <end position="696"/>
    </location>
</feature>
<evidence type="ECO:0000256" key="1">
    <source>
        <dbReference type="ARBA" id="ARBA00004229"/>
    </source>
</evidence>
<dbReference type="NCBIfam" id="TIGR00756">
    <property type="entry name" value="PPR"/>
    <property type="match status" value="5"/>
</dbReference>
<feature type="repeat" description="PPR" evidence="6">
    <location>
        <begin position="187"/>
        <end position="221"/>
    </location>
</feature>
<evidence type="ECO:0000256" key="3">
    <source>
        <dbReference type="ARBA" id="ARBA00022640"/>
    </source>
</evidence>
<dbReference type="InterPro" id="IPR046848">
    <property type="entry name" value="E_motif"/>
</dbReference>
<dbReference type="GO" id="GO:0009451">
    <property type="term" value="P:RNA modification"/>
    <property type="evidence" value="ECO:0007669"/>
    <property type="project" value="InterPro"/>
</dbReference>
<dbReference type="PANTHER" id="PTHR47926">
    <property type="entry name" value="PENTATRICOPEPTIDE REPEAT-CONTAINING PROTEIN"/>
    <property type="match status" value="1"/>
</dbReference>
<dbReference type="RefSeq" id="XP_039123985.1">
    <property type="nucleotide sequence ID" value="XM_039268051.1"/>
</dbReference>
<evidence type="ECO:0000313" key="9">
    <source>
        <dbReference type="RefSeq" id="XP_039123985.1"/>
    </source>
</evidence>
<dbReference type="GO" id="GO:0003723">
    <property type="term" value="F:RNA binding"/>
    <property type="evidence" value="ECO:0007669"/>
    <property type="project" value="InterPro"/>
</dbReference>
<dbReference type="InterPro" id="IPR002885">
    <property type="entry name" value="PPR_rpt"/>
</dbReference>
<dbReference type="Proteomes" id="UP001515500">
    <property type="component" value="Chromosome 5"/>
</dbReference>
<dbReference type="FunFam" id="1.25.40.10:FF:000427">
    <property type="entry name" value="Pentatricopeptide repeat-containing protein chloroplastic"/>
    <property type="match status" value="1"/>
</dbReference>
<dbReference type="Gene3D" id="1.25.40.10">
    <property type="entry name" value="Tetratricopeptide repeat domain"/>
    <property type="match status" value="4"/>
</dbReference>
<keyword evidence="4" id="KW-0677">Repeat</keyword>
<dbReference type="Pfam" id="PF01535">
    <property type="entry name" value="PPR"/>
    <property type="match status" value="3"/>
</dbReference>
<evidence type="ECO:0000313" key="8">
    <source>
        <dbReference type="Proteomes" id="UP001515500"/>
    </source>
</evidence>
<evidence type="ECO:0000256" key="2">
    <source>
        <dbReference type="ARBA" id="ARBA00022528"/>
    </source>
</evidence>
<dbReference type="SUPFAM" id="SSF48452">
    <property type="entry name" value="TPR-like"/>
    <property type="match status" value="1"/>
</dbReference>
<name>A0AB40B9M7_DIOCR</name>
<comment type="subcellular location">
    <subcellularLocation>
        <location evidence="1">Plastid</location>
        <location evidence="1">Chloroplast</location>
    </subcellularLocation>
</comment>
<reference evidence="9" key="1">
    <citation type="submission" date="2025-08" db="UniProtKB">
        <authorList>
            <consortium name="RefSeq"/>
        </authorList>
    </citation>
    <scope>IDENTIFICATION</scope>
</reference>
<dbReference type="Pfam" id="PF13041">
    <property type="entry name" value="PPR_2"/>
    <property type="match status" value="4"/>
</dbReference>
<keyword evidence="3" id="KW-0934">Plastid</keyword>
<dbReference type="GeneID" id="120260555"/>
<dbReference type="PANTHER" id="PTHR47926:SF458">
    <property type="entry name" value="PENTATRICOPEPTIDE REPEAT-CONTAINING PROTEIN"/>
    <property type="match status" value="1"/>
</dbReference>
<dbReference type="FunFam" id="1.25.40.10:FF:000366">
    <property type="entry name" value="Pentatricopeptide (PPR) repeat-containing protein"/>
    <property type="match status" value="1"/>
</dbReference>
<keyword evidence="5" id="KW-0809">Transit peptide</keyword>
<feature type="repeat" description="PPR" evidence="6">
    <location>
        <begin position="389"/>
        <end position="423"/>
    </location>
</feature>
<dbReference type="Pfam" id="PF20431">
    <property type="entry name" value="E_motif"/>
    <property type="match status" value="1"/>
</dbReference>
<evidence type="ECO:0000256" key="5">
    <source>
        <dbReference type="ARBA" id="ARBA00022946"/>
    </source>
</evidence>
<dbReference type="InterPro" id="IPR046960">
    <property type="entry name" value="PPR_At4g14850-like_plant"/>
</dbReference>
<dbReference type="FunFam" id="1.25.40.10:FF:000031">
    <property type="entry name" value="Pentatricopeptide repeat-containing protein mitochondrial"/>
    <property type="match status" value="1"/>
</dbReference>
<dbReference type="Pfam" id="PF20430">
    <property type="entry name" value="Eplus_motif"/>
    <property type="match status" value="1"/>
</dbReference>
<keyword evidence="2" id="KW-0150">Chloroplast</keyword>
<dbReference type="GO" id="GO:0008270">
    <property type="term" value="F:zinc ion binding"/>
    <property type="evidence" value="ECO:0007669"/>
    <property type="project" value="InterPro"/>
</dbReference>
<dbReference type="AlphaFoldDB" id="A0AB40B9M7"/>
<feature type="repeat" description="PPR" evidence="6">
    <location>
        <begin position="288"/>
        <end position="322"/>
    </location>
</feature>
<organism evidence="8 9">
    <name type="scientific">Dioscorea cayennensis subsp. rotundata</name>
    <name type="common">White Guinea yam</name>
    <name type="synonym">Dioscorea rotundata</name>
    <dbReference type="NCBI Taxonomy" id="55577"/>
    <lineage>
        <taxon>Eukaryota</taxon>
        <taxon>Viridiplantae</taxon>
        <taxon>Streptophyta</taxon>
        <taxon>Embryophyta</taxon>
        <taxon>Tracheophyta</taxon>
        <taxon>Spermatophyta</taxon>
        <taxon>Magnoliopsida</taxon>
        <taxon>Liliopsida</taxon>
        <taxon>Dioscoreales</taxon>
        <taxon>Dioscoreaceae</taxon>
        <taxon>Dioscorea</taxon>
    </lineage>
</organism>
<keyword evidence="8" id="KW-1185">Reference proteome</keyword>
<dbReference type="PROSITE" id="PS51375">
    <property type="entry name" value="PPR"/>
    <property type="match status" value="4"/>
</dbReference>
<proteinExistence type="predicted"/>